<name>K1XZA7_9BACT</name>
<reference evidence="1" key="1">
    <citation type="journal article" date="2012" name="Science">
        <title>Fermentation, hydrogen, and sulfur metabolism in multiple uncultivated bacterial phyla.</title>
        <authorList>
            <person name="Wrighton K.C."/>
            <person name="Thomas B.C."/>
            <person name="Sharon I."/>
            <person name="Miller C.S."/>
            <person name="Castelle C.J."/>
            <person name="VerBerkmoes N.C."/>
            <person name="Wilkins M.J."/>
            <person name="Hettich R.L."/>
            <person name="Lipton M.S."/>
            <person name="Williams K.H."/>
            <person name="Long P.E."/>
            <person name="Banfield J.F."/>
        </authorList>
    </citation>
    <scope>NUCLEOTIDE SEQUENCE [LARGE SCALE GENOMIC DNA]</scope>
</reference>
<proteinExistence type="predicted"/>
<dbReference type="AlphaFoldDB" id="K1XZA7"/>
<dbReference type="EMBL" id="AMFJ01034027">
    <property type="protein sequence ID" value="EKD30507.1"/>
    <property type="molecule type" value="Genomic_DNA"/>
</dbReference>
<protein>
    <submittedName>
        <fullName evidence="1">Uncharacterized protein</fullName>
    </submittedName>
</protein>
<comment type="caution">
    <text evidence="1">The sequence shown here is derived from an EMBL/GenBank/DDBJ whole genome shotgun (WGS) entry which is preliminary data.</text>
</comment>
<gene>
    <name evidence="1" type="ORF">ACD_78C00027G0004</name>
</gene>
<sequence>MKEKTYTIAEAKAETARFIREQALILGKNLREKRASFKWDVCIK</sequence>
<accession>K1XZA7</accession>
<evidence type="ECO:0000313" key="1">
    <source>
        <dbReference type="EMBL" id="EKD30507.1"/>
    </source>
</evidence>
<organism evidence="1">
    <name type="scientific">uncultured bacterium</name>
    <name type="common">gcode 4</name>
    <dbReference type="NCBI Taxonomy" id="1234023"/>
    <lineage>
        <taxon>Bacteria</taxon>
        <taxon>environmental samples</taxon>
    </lineage>
</organism>